<dbReference type="GO" id="GO:0005737">
    <property type="term" value="C:cytoplasm"/>
    <property type="evidence" value="ECO:0007669"/>
    <property type="project" value="TreeGrafter"/>
</dbReference>
<dbReference type="FunFam" id="3.30.200.20:FF:000042">
    <property type="entry name" value="Aurora kinase A"/>
    <property type="match status" value="1"/>
</dbReference>
<evidence type="ECO:0000259" key="8">
    <source>
        <dbReference type="PROSITE" id="PS50011"/>
    </source>
</evidence>
<dbReference type="Gene3D" id="1.10.510.10">
    <property type="entry name" value="Transferase(Phosphotransferase) domain 1"/>
    <property type="match status" value="1"/>
</dbReference>
<dbReference type="PROSITE" id="PS00108">
    <property type="entry name" value="PROTEIN_KINASE_ST"/>
    <property type="match status" value="1"/>
</dbReference>
<comment type="caution">
    <text evidence="9">The sequence shown here is derived from an EMBL/GenBank/DDBJ whole genome shotgun (WGS) entry which is preliminary data.</text>
</comment>
<evidence type="ECO:0000256" key="2">
    <source>
        <dbReference type="ARBA" id="ARBA00022679"/>
    </source>
</evidence>
<dbReference type="FunFam" id="1.10.510.10:FF:000956">
    <property type="entry name" value="CAMK family protein kinase"/>
    <property type="match status" value="1"/>
</dbReference>
<dbReference type="InterPro" id="IPR000719">
    <property type="entry name" value="Prot_kinase_dom"/>
</dbReference>
<evidence type="ECO:0000256" key="7">
    <source>
        <dbReference type="RuleBase" id="RU000304"/>
    </source>
</evidence>
<dbReference type="SUPFAM" id="SSF56112">
    <property type="entry name" value="Protein kinase-like (PK-like)"/>
    <property type="match status" value="1"/>
</dbReference>
<protein>
    <submittedName>
        <fullName evidence="9">Bifunctional Serine-threonine-protein kinase</fullName>
    </submittedName>
</protein>
<dbReference type="Gene3D" id="3.30.310.80">
    <property type="entry name" value="Kinase associated domain 1, KA1"/>
    <property type="match status" value="1"/>
</dbReference>
<dbReference type="GO" id="GO:0005524">
    <property type="term" value="F:ATP binding"/>
    <property type="evidence" value="ECO:0007669"/>
    <property type="project" value="UniProtKB-UniRule"/>
</dbReference>
<evidence type="ECO:0000256" key="3">
    <source>
        <dbReference type="ARBA" id="ARBA00022741"/>
    </source>
</evidence>
<dbReference type="PROSITE" id="PS50011">
    <property type="entry name" value="PROTEIN_KINASE_DOM"/>
    <property type="match status" value="1"/>
</dbReference>
<dbReference type="InterPro" id="IPR028375">
    <property type="entry name" value="KA1/Ssp2_C"/>
</dbReference>
<gene>
    <name evidence="9" type="ORF">BdWA1_001592</name>
</gene>
<dbReference type="SUPFAM" id="SSF103243">
    <property type="entry name" value="KA1-like"/>
    <property type="match status" value="1"/>
</dbReference>
<evidence type="ECO:0000256" key="6">
    <source>
        <dbReference type="PROSITE-ProRule" id="PRU10141"/>
    </source>
</evidence>
<comment type="similarity">
    <text evidence="7">Belongs to the protein kinase superfamily.</text>
</comment>
<keyword evidence="10" id="KW-1185">Reference proteome</keyword>
<keyword evidence="5 6" id="KW-0067">ATP-binding</keyword>
<keyword evidence="4 9" id="KW-0418">Kinase</keyword>
<evidence type="ECO:0000256" key="4">
    <source>
        <dbReference type="ARBA" id="ARBA00022777"/>
    </source>
</evidence>
<evidence type="ECO:0000313" key="10">
    <source>
        <dbReference type="Proteomes" id="UP001214638"/>
    </source>
</evidence>
<evidence type="ECO:0000256" key="5">
    <source>
        <dbReference type="ARBA" id="ARBA00022840"/>
    </source>
</evidence>
<dbReference type="InterPro" id="IPR008271">
    <property type="entry name" value="Ser/Thr_kinase_AS"/>
</dbReference>
<evidence type="ECO:0000313" key="9">
    <source>
        <dbReference type="EMBL" id="KAK2196349.1"/>
    </source>
</evidence>
<dbReference type="EMBL" id="JALLKP010000002">
    <property type="protein sequence ID" value="KAK2196349.1"/>
    <property type="molecule type" value="Genomic_DNA"/>
</dbReference>
<keyword evidence="3 6" id="KW-0547">Nucleotide-binding</keyword>
<dbReference type="InterPro" id="IPR011009">
    <property type="entry name" value="Kinase-like_dom_sf"/>
</dbReference>
<dbReference type="GO" id="GO:0004674">
    <property type="term" value="F:protein serine/threonine kinase activity"/>
    <property type="evidence" value="ECO:0007669"/>
    <property type="project" value="UniProtKB-KW"/>
</dbReference>
<dbReference type="AlphaFoldDB" id="A0AAD9PK59"/>
<dbReference type="KEGG" id="bdw:94335890"/>
<dbReference type="PANTHER" id="PTHR24346">
    <property type="entry name" value="MAP/MICROTUBULE AFFINITY-REGULATING KINASE"/>
    <property type="match status" value="1"/>
</dbReference>
<proteinExistence type="inferred from homology"/>
<feature type="binding site" evidence="6">
    <location>
        <position position="39"/>
    </location>
    <ligand>
        <name>ATP</name>
        <dbReference type="ChEBI" id="CHEBI:30616"/>
    </ligand>
</feature>
<dbReference type="InterPro" id="IPR017441">
    <property type="entry name" value="Protein_kinase_ATP_BS"/>
</dbReference>
<keyword evidence="1 7" id="KW-0723">Serine/threonine-protein kinase</keyword>
<dbReference type="PANTHER" id="PTHR24346:SF82">
    <property type="entry name" value="KP78A-RELATED"/>
    <property type="match status" value="1"/>
</dbReference>
<evidence type="ECO:0000256" key="1">
    <source>
        <dbReference type="ARBA" id="ARBA00022527"/>
    </source>
</evidence>
<dbReference type="RefSeq" id="XP_067803191.1">
    <property type="nucleotide sequence ID" value="XM_067946627.1"/>
</dbReference>
<keyword evidence="2" id="KW-0808">Transferase</keyword>
<dbReference type="Pfam" id="PF00069">
    <property type="entry name" value="Pkinase"/>
    <property type="match status" value="1"/>
</dbReference>
<feature type="domain" description="Protein kinase" evidence="8">
    <location>
        <begin position="10"/>
        <end position="273"/>
    </location>
</feature>
<sequence length="429" mass="48918">MATYNVVKGYTIGRTLGVGTFGKVKHGIRQEDGTQVAIKIISKSQVMAMGHLNKLSREIGNMTRLTHPNIVKVYDVIDTPTYVFIIMEYIQGGELFDYISQMHRLCEMDALRIFKQIISAVAYCHSKMLCHRDLKPENIMLDRNKNVKIGDFGLSNIMRFVVGLCMQNYRNGECLKTPCGSPNYASPEVICGKYYSGPEVDIWSCGIIFYVLICGSLPFDDSEMPALFRKIRLGKFYMPGHVSPIAKQLITRMLDVNPQSRITIRELMAHPWFSCTSLGHEPMADCACSRGEICRAFGLSTARALESQYTLDVYRPHNAKSEHVATSFSLNRAAPRWNFGIQNLKSEQDCVQKICATLEKYEYQWRFLNGYKILFKRPSQSDPNLHDKFVIQLYKLKHASYIVNLQLTSGNLFECFFQAIAIMQHIISM</sequence>
<dbReference type="SMART" id="SM00220">
    <property type="entry name" value="S_TKc"/>
    <property type="match status" value="1"/>
</dbReference>
<dbReference type="PROSITE" id="PS00107">
    <property type="entry name" value="PROTEIN_KINASE_ATP"/>
    <property type="match status" value="1"/>
</dbReference>
<reference evidence="9" key="1">
    <citation type="journal article" date="2023" name="Nat. Microbiol.">
        <title>Babesia duncani multi-omics identifies virulence factors and drug targets.</title>
        <authorList>
            <person name="Singh P."/>
            <person name="Lonardi S."/>
            <person name="Liang Q."/>
            <person name="Vydyam P."/>
            <person name="Khabirova E."/>
            <person name="Fang T."/>
            <person name="Gihaz S."/>
            <person name="Thekkiniath J."/>
            <person name="Munshi M."/>
            <person name="Abel S."/>
            <person name="Ciampossin L."/>
            <person name="Batugedara G."/>
            <person name="Gupta M."/>
            <person name="Lu X.M."/>
            <person name="Lenz T."/>
            <person name="Chakravarty S."/>
            <person name="Cornillot E."/>
            <person name="Hu Y."/>
            <person name="Ma W."/>
            <person name="Gonzalez L.M."/>
            <person name="Sanchez S."/>
            <person name="Estrada K."/>
            <person name="Sanchez-Flores A."/>
            <person name="Montero E."/>
            <person name="Harb O.S."/>
            <person name="Le Roch K.G."/>
            <person name="Mamoun C.B."/>
        </authorList>
    </citation>
    <scope>NUCLEOTIDE SEQUENCE</scope>
    <source>
        <strain evidence="9">WA1</strain>
    </source>
</reference>
<accession>A0AAD9PK59</accession>
<dbReference type="Proteomes" id="UP001214638">
    <property type="component" value="Unassembled WGS sequence"/>
</dbReference>
<dbReference type="GO" id="GO:0035556">
    <property type="term" value="P:intracellular signal transduction"/>
    <property type="evidence" value="ECO:0007669"/>
    <property type="project" value="TreeGrafter"/>
</dbReference>
<dbReference type="GeneID" id="94335890"/>
<organism evidence="9 10">
    <name type="scientific">Babesia duncani</name>
    <dbReference type="NCBI Taxonomy" id="323732"/>
    <lineage>
        <taxon>Eukaryota</taxon>
        <taxon>Sar</taxon>
        <taxon>Alveolata</taxon>
        <taxon>Apicomplexa</taxon>
        <taxon>Aconoidasida</taxon>
        <taxon>Piroplasmida</taxon>
        <taxon>Babesiidae</taxon>
        <taxon>Babesia</taxon>
    </lineage>
</organism>
<name>A0AAD9PK59_9APIC</name>